<dbReference type="Proteomes" id="UP001576784">
    <property type="component" value="Unassembled WGS sequence"/>
</dbReference>
<sequence length="83" mass="9540">MAPLSPPEAGGGELHADCEQILLEDGSQQQHVWGADWYTQTKEVGFESLINIRPRQQNWSMEIQNPILREKIEKIVRRLLEVS</sequence>
<dbReference type="InterPro" id="IPR043731">
    <property type="entry name" value="DUF5674"/>
</dbReference>
<name>A0ABV4Y2Q7_9CYAN</name>
<dbReference type="Pfam" id="PF18924">
    <property type="entry name" value="DUF5674"/>
    <property type="match status" value="1"/>
</dbReference>
<comment type="caution">
    <text evidence="1">The sequence shown here is derived from an EMBL/GenBank/DDBJ whole genome shotgun (WGS) entry which is preliminary data.</text>
</comment>
<organism evidence="1 2">
    <name type="scientific">Floridaenema flaviceps BLCC-F50</name>
    <dbReference type="NCBI Taxonomy" id="3153642"/>
    <lineage>
        <taxon>Bacteria</taxon>
        <taxon>Bacillati</taxon>
        <taxon>Cyanobacteriota</taxon>
        <taxon>Cyanophyceae</taxon>
        <taxon>Oscillatoriophycideae</taxon>
        <taxon>Aerosakkonematales</taxon>
        <taxon>Aerosakkonemataceae</taxon>
        <taxon>Floridanema</taxon>
        <taxon>Floridanema flaviceps</taxon>
    </lineage>
</organism>
<protein>
    <submittedName>
        <fullName evidence="1">DUF5674 family protein</fullName>
    </submittedName>
</protein>
<accession>A0ABV4Y2Q7</accession>
<reference evidence="1 2" key="1">
    <citation type="submission" date="2024-09" db="EMBL/GenBank/DDBJ databases">
        <title>Floridaenema gen nov. (Aerosakkonemataceae, Aerosakkonematales ord. nov., Cyanobacteria) from benthic tropical and subtropical fresh waters, with the description of four new species.</title>
        <authorList>
            <person name="Moretto J.A."/>
            <person name="Berthold D.E."/>
            <person name="Lefler F.W."/>
            <person name="Huang I.-S."/>
            <person name="Laughinghouse H. IV."/>
        </authorList>
    </citation>
    <scope>NUCLEOTIDE SEQUENCE [LARGE SCALE GENOMIC DNA]</scope>
    <source>
        <strain evidence="1 2">BLCC-F50</strain>
    </source>
</reference>
<dbReference type="RefSeq" id="WP_413267876.1">
    <property type="nucleotide sequence ID" value="NZ_JBHFNR010000285.1"/>
</dbReference>
<keyword evidence="2" id="KW-1185">Reference proteome</keyword>
<gene>
    <name evidence="1" type="ORF">ACE1CI_35610</name>
</gene>
<evidence type="ECO:0000313" key="1">
    <source>
        <dbReference type="EMBL" id="MFB2898275.1"/>
    </source>
</evidence>
<proteinExistence type="predicted"/>
<dbReference type="EMBL" id="JBHFNR010000285">
    <property type="protein sequence ID" value="MFB2898275.1"/>
    <property type="molecule type" value="Genomic_DNA"/>
</dbReference>
<evidence type="ECO:0000313" key="2">
    <source>
        <dbReference type="Proteomes" id="UP001576784"/>
    </source>
</evidence>